<keyword evidence="2" id="KW-0812">Transmembrane</keyword>
<keyword evidence="2" id="KW-0472">Membrane</keyword>
<feature type="transmembrane region" description="Helical" evidence="2">
    <location>
        <begin position="66"/>
        <end position="89"/>
    </location>
</feature>
<keyword evidence="4" id="KW-1185">Reference proteome</keyword>
<dbReference type="EMBL" id="CP016250">
    <property type="protein sequence ID" value="ANQ09930.1"/>
    <property type="molecule type" value="Genomic_DNA"/>
</dbReference>
<dbReference type="RefSeq" id="XP_019916625.1">
    <property type="nucleotide sequence ID" value="XM_020061197.1"/>
</dbReference>
<feature type="transmembrane region" description="Helical" evidence="2">
    <location>
        <begin position="383"/>
        <end position="405"/>
    </location>
</feature>
<feature type="region of interest" description="Disordered" evidence="1">
    <location>
        <begin position="1"/>
        <end position="31"/>
    </location>
</feature>
<evidence type="ECO:0000256" key="2">
    <source>
        <dbReference type="SAM" id="Phobius"/>
    </source>
</evidence>
<dbReference type="OrthoDB" id="9986677at2759"/>
<feature type="transmembrane region" description="Helical" evidence="2">
    <location>
        <begin position="160"/>
        <end position="183"/>
    </location>
</feature>
<keyword evidence="2" id="KW-1133">Transmembrane helix</keyword>
<dbReference type="Proteomes" id="UP000092716">
    <property type="component" value="Chromosome 12"/>
</dbReference>
<evidence type="ECO:0000313" key="3">
    <source>
        <dbReference type="EMBL" id="ANQ09930.1"/>
    </source>
</evidence>
<feature type="transmembrane region" description="Helical" evidence="2">
    <location>
        <begin position="134"/>
        <end position="154"/>
    </location>
</feature>
<dbReference type="KEGG" id="pcot:PCOAH_00044130"/>
<reference evidence="4" key="1">
    <citation type="submission" date="2016-06" db="EMBL/GenBank/DDBJ databases">
        <title>First high quality genome sequence of Plasmodium coatneyi using continuous long reads from single molecule, real-time sequencing.</title>
        <authorList>
            <person name="Chien J.-T."/>
            <person name="Pakala S.B."/>
            <person name="Geraldo J.A."/>
            <person name="Lapp S.A."/>
            <person name="Barnwell J.W."/>
            <person name="Kissinger J.C."/>
            <person name="Galinski M.R."/>
            <person name="Humphrey J.C."/>
        </authorList>
    </citation>
    <scope>NUCLEOTIDE SEQUENCE [LARGE SCALE GENOMIC DNA]</scope>
    <source>
        <strain evidence="4">Hackeri</strain>
    </source>
</reference>
<feature type="transmembrane region" description="Helical" evidence="2">
    <location>
        <begin position="354"/>
        <end position="377"/>
    </location>
</feature>
<feature type="transmembrane region" description="Helical" evidence="2">
    <location>
        <begin position="322"/>
        <end position="342"/>
    </location>
</feature>
<feature type="transmembrane region" description="Helical" evidence="2">
    <location>
        <begin position="232"/>
        <end position="250"/>
    </location>
</feature>
<dbReference type="AlphaFoldDB" id="A0A1B1E4R9"/>
<proteinExistence type="predicted"/>
<feature type="transmembrane region" description="Helical" evidence="2">
    <location>
        <begin position="288"/>
        <end position="310"/>
    </location>
</feature>
<sequence length="452" mass="51828">MDMQEVWLDKPEGALDNPSSKDQAANRDKKTRVADVCNTEKKSIVDIEGLGEYDIEKKDELEEESYYKLLSIAYALIAIISDAPYFLIVSMGDYFRQAFNVKDILITEFALMESIVFIVVCVLLHLIGSYRLKWNLLQPLLSTFFLTLIYLVVYFKSDYIGHKIVIFSVIPFAIIACVIKMTTMKICVLFRKQYCTAYVCGLSLSGFVVFILYVLGAYVFFADDENKFRKMFSLFCGVFSCIALTSFFILQKIYKLPFVERLKEKYEDKGLLINKTILVESVKSISVVWEYVIIGFLANFMAFQIYPTVFPICIKASKEMKGLLSGLLLFGDSSAHLLVHFLDSYFLKMNIPAFFFIKLVMLGFLPIFFTLVIYHSSIFYNSYFLMALSYSFGFCHGILSNSVFVKIPEVCRKRKKEQYLKLAPNIVFLAFVLGTMIGVLLSKLYVILLTGH</sequence>
<name>A0A1B1E4R9_9APIC</name>
<dbReference type="VEuPathDB" id="PlasmoDB:PCOAH_00044130"/>
<evidence type="ECO:0000256" key="1">
    <source>
        <dbReference type="SAM" id="MobiDB-lite"/>
    </source>
</evidence>
<protein>
    <recommendedName>
        <fullName evidence="5">Nucleoside transporter 3</fullName>
    </recommendedName>
</protein>
<feature type="transmembrane region" description="Helical" evidence="2">
    <location>
        <begin position="426"/>
        <end position="448"/>
    </location>
</feature>
<accession>A0A1B1E4R9</accession>
<feature type="transmembrane region" description="Helical" evidence="2">
    <location>
        <begin position="195"/>
        <end position="220"/>
    </location>
</feature>
<gene>
    <name evidence="3" type="ORF">PCOAH_00044130</name>
</gene>
<evidence type="ECO:0008006" key="5">
    <source>
        <dbReference type="Google" id="ProtNLM"/>
    </source>
</evidence>
<dbReference type="GeneID" id="30911144"/>
<feature type="transmembrane region" description="Helical" evidence="2">
    <location>
        <begin position="109"/>
        <end position="127"/>
    </location>
</feature>
<organism evidence="3 4">
    <name type="scientific">Plasmodium coatneyi</name>
    <dbReference type="NCBI Taxonomy" id="208452"/>
    <lineage>
        <taxon>Eukaryota</taxon>
        <taxon>Sar</taxon>
        <taxon>Alveolata</taxon>
        <taxon>Apicomplexa</taxon>
        <taxon>Aconoidasida</taxon>
        <taxon>Haemosporida</taxon>
        <taxon>Plasmodiidae</taxon>
        <taxon>Plasmodium</taxon>
    </lineage>
</organism>
<evidence type="ECO:0000313" key="4">
    <source>
        <dbReference type="Proteomes" id="UP000092716"/>
    </source>
</evidence>